<dbReference type="EMBL" id="JASPKZ010008555">
    <property type="protein sequence ID" value="KAJ9579267.1"/>
    <property type="molecule type" value="Genomic_DNA"/>
</dbReference>
<proteinExistence type="predicted"/>
<evidence type="ECO:0000313" key="2">
    <source>
        <dbReference type="Proteomes" id="UP001233999"/>
    </source>
</evidence>
<name>A0AAD8E795_DIPPU</name>
<keyword evidence="2" id="KW-1185">Reference proteome</keyword>
<reference evidence="1" key="1">
    <citation type="journal article" date="2023" name="IScience">
        <title>Live-bearing cockroach genome reveals convergent evolutionary mechanisms linked to viviparity in insects and beyond.</title>
        <authorList>
            <person name="Fouks B."/>
            <person name="Harrison M.C."/>
            <person name="Mikhailova A.A."/>
            <person name="Marchal E."/>
            <person name="English S."/>
            <person name="Carruthers M."/>
            <person name="Jennings E.C."/>
            <person name="Chiamaka E.L."/>
            <person name="Frigard R.A."/>
            <person name="Pippel M."/>
            <person name="Attardo G.M."/>
            <person name="Benoit J.B."/>
            <person name="Bornberg-Bauer E."/>
            <person name="Tobe S.S."/>
        </authorList>
    </citation>
    <scope>NUCLEOTIDE SEQUENCE</scope>
    <source>
        <strain evidence="1">Stay&amp;Tobe</strain>
    </source>
</reference>
<comment type="caution">
    <text evidence="1">The sequence shown here is derived from an EMBL/GenBank/DDBJ whole genome shotgun (WGS) entry which is preliminary data.</text>
</comment>
<sequence>FPCIKLYFIFSSFFSRYLSWNRLWLLKNQTFSNLLKLRRLNFRPPRLGILGTPLLDNLFALY</sequence>
<feature type="non-terminal residue" evidence="1">
    <location>
        <position position="62"/>
    </location>
</feature>
<gene>
    <name evidence="1" type="ORF">L9F63_024625</name>
</gene>
<dbReference type="Proteomes" id="UP001233999">
    <property type="component" value="Unassembled WGS sequence"/>
</dbReference>
<accession>A0AAD8E795</accession>
<evidence type="ECO:0000313" key="1">
    <source>
        <dbReference type="EMBL" id="KAJ9579267.1"/>
    </source>
</evidence>
<dbReference type="AlphaFoldDB" id="A0AAD8E795"/>
<reference evidence="1" key="2">
    <citation type="submission" date="2023-05" db="EMBL/GenBank/DDBJ databases">
        <authorList>
            <person name="Fouks B."/>
        </authorList>
    </citation>
    <scope>NUCLEOTIDE SEQUENCE</scope>
    <source>
        <strain evidence="1">Stay&amp;Tobe</strain>
        <tissue evidence="1">Testes</tissue>
    </source>
</reference>
<organism evidence="1 2">
    <name type="scientific">Diploptera punctata</name>
    <name type="common">Pacific beetle cockroach</name>
    <dbReference type="NCBI Taxonomy" id="6984"/>
    <lineage>
        <taxon>Eukaryota</taxon>
        <taxon>Metazoa</taxon>
        <taxon>Ecdysozoa</taxon>
        <taxon>Arthropoda</taxon>
        <taxon>Hexapoda</taxon>
        <taxon>Insecta</taxon>
        <taxon>Pterygota</taxon>
        <taxon>Neoptera</taxon>
        <taxon>Polyneoptera</taxon>
        <taxon>Dictyoptera</taxon>
        <taxon>Blattodea</taxon>
        <taxon>Blaberoidea</taxon>
        <taxon>Blaberidae</taxon>
        <taxon>Diplopterinae</taxon>
        <taxon>Diploptera</taxon>
    </lineage>
</organism>
<protein>
    <submittedName>
        <fullName evidence="1">Uncharacterized protein</fullName>
    </submittedName>
</protein>